<evidence type="ECO:0000256" key="1">
    <source>
        <dbReference type="ARBA" id="ARBA00022527"/>
    </source>
</evidence>
<keyword evidence="3" id="KW-0547">Nucleotide-binding</keyword>
<accession>A0A1V6RMI5</accession>
<organism evidence="8 9">
    <name type="scientific">Penicillium vulpinum</name>
    <dbReference type="NCBI Taxonomy" id="29845"/>
    <lineage>
        <taxon>Eukaryota</taxon>
        <taxon>Fungi</taxon>
        <taxon>Dikarya</taxon>
        <taxon>Ascomycota</taxon>
        <taxon>Pezizomycotina</taxon>
        <taxon>Eurotiomycetes</taxon>
        <taxon>Eurotiomycetidae</taxon>
        <taxon>Eurotiales</taxon>
        <taxon>Aspergillaceae</taxon>
        <taxon>Penicillium</taxon>
    </lineage>
</organism>
<comment type="caution">
    <text evidence="8">The sequence shown here is derived from an EMBL/GenBank/DDBJ whole genome shotgun (WGS) entry which is preliminary data.</text>
</comment>
<evidence type="ECO:0000256" key="4">
    <source>
        <dbReference type="ARBA" id="ARBA00022777"/>
    </source>
</evidence>
<name>A0A1V6RMI5_9EURO</name>
<feature type="domain" description="Protein kinase" evidence="7">
    <location>
        <begin position="1"/>
        <end position="326"/>
    </location>
</feature>
<evidence type="ECO:0000256" key="5">
    <source>
        <dbReference type="ARBA" id="ARBA00022840"/>
    </source>
</evidence>
<keyword evidence="5" id="KW-0067">ATP-binding</keyword>
<feature type="compositionally biased region" description="Polar residues" evidence="6">
    <location>
        <begin position="248"/>
        <end position="270"/>
    </location>
</feature>
<dbReference type="AlphaFoldDB" id="A0A1V6RMI5"/>
<dbReference type="PROSITE" id="PS50011">
    <property type="entry name" value="PROTEIN_KINASE_DOM"/>
    <property type="match status" value="1"/>
</dbReference>
<dbReference type="PANTHER" id="PTHR45646:SF2">
    <property type="entry name" value="PROTEIN KINASE DOMAIN-CONTAINING PROTEIN"/>
    <property type="match status" value="1"/>
</dbReference>
<dbReference type="InterPro" id="IPR011009">
    <property type="entry name" value="Kinase-like_dom_sf"/>
</dbReference>
<evidence type="ECO:0000313" key="8">
    <source>
        <dbReference type="EMBL" id="OQE02758.1"/>
    </source>
</evidence>
<dbReference type="Gene3D" id="1.10.510.10">
    <property type="entry name" value="Transferase(Phosphotransferase) domain 1"/>
    <property type="match status" value="1"/>
</dbReference>
<protein>
    <recommendedName>
        <fullName evidence="7">Protein kinase domain-containing protein</fullName>
    </recommendedName>
</protein>
<dbReference type="InterPro" id="IPR000719">
    <property type="entry name" value="Prot_kinase_dom"/>
</dbReference>
<evidence type="ECO:0000256" key="3">
    <source>
        <dbReference type="ARBA" id="ARBA00022741"/>
    </source>
</evidence>
<dbReference type="PANTHER" id="PTHR45646">
    <property type="entry name" value="SERINE/THREONINE-PROTEIN KINASE DOA-RELATED"/>
    <property type="match status" value="1"/>
</dbReference>
<dbReference type="InterPro" id="IPR051175">
    <property type="entry name" value="CLK_kinases"/>
</dbReference>
<evidence type="ECO:0000256" key="6">
    <source>
        <dbReference type="SAM" id="MobiDB-lite"/>
    </source>
</evidence>
<gene>
    <name evidence="8" type="ORF">PENVUL_c039G07836</name>
</gene>
<dbReference type="STRING" id="29845.A0A1V6RMI5"/>
<keyword evidence="2" id="KW-0808">Transferase</keyword>
<reference evidence="9" key="1">
    <citation type="journal article" date="2017" name="Nat. Microbiol.">
        <title>Global analysis of biosynthetic gene clusters reveals vast potential of secondary metabolite production in Penicillium species.</title>
        <authorList>
            <person name="Nielsen J.C."/>
            <person name="Grijseels S."/>
            <person name="Prigent S."/>
            <person name="Ji B."/>
            <person name="Dainat J."/>
            <person name="Nielsen K.F."/>
            <person name="Frisvad J.C."/>
            <person name="Workman M."/>
            <person name="Nielsen J."/>
        </authorList>
    </citation>
    <scope>NUCLEOTIDE SEQUENCE [LARGE SCALE GENOMIC DNA]</scope>
    <source>
        <strain evidence="9">IBT 29486</strain>
    </source>
</reference>
<keyword evidence="9" id="KW-1185">Reference proteome</keyword>
<keyword evidence="1" id="KW-0723">Serine/threonine-protein kinase</keyword>
<sequence length="326" mass="36686">MLSTKHIVELLDTFQLQGPNGIHHCLVFELLGPSLESTQQAYIEFNNYGHYIEFDNTDFKELTNYLGIECPRVLRIVTALFVALKFMHTWGICHGGISAANIAYTYGGRQHHVTDDKIFEAMGLPQVVPLERCDRMPLSEGLPKELVQSAQWNGYLEEAEFDIRLIGFGKSSLYGQESDKVKQAVHLRCPETIMGGKHLYHTDLWHAGCFVTPPDEHDHQLQDLSDISQGPQQVLPEVAAVTPGSLISHESQQPQASEPFQSAKTTQSEASEIPDNSKEPQLDLTEDTAASSDDSETKPGSRKRLRSRLGGLLNHKWRPWKRRRDS</sequence>
<feature type="compositionally biased region" description="Basic residues" evidence="6">
    <location>
        <begin position="315"/>
        <end position="326"/>
    </location>
</feature>
<evidence type="ECO:0000313" key="9">
    <source>
        <dbReference type="Proteomes" id="UP000191518"/>
    </source>
</evidence>
<dbReference type="SUPFAM" id="SSF56112">
    <property type="entry name" value="Protein kinase-like (PK-like)"/>
    <property type="match status" value="1"/>
</dbReference>
<proteinExistence type="predicted"/>
<dbReference type="GO" id="GO:0004674">
    <property type="term" value="F:protein serine/threonine kinase activity"/>
    <property type="evidence" value="ECO:0007669"/>
    <property type="project" value="UniProtKB-KW"/>
</dbReference>
<dbReference type="EMBL" id="MDYP01000039">
    <property type="protein sequence ID" value="OQE02758.1"/>
    <property type="molecule type" value="Genomic_DNA"/>
</dbReference>
<keyword evidence="4" id="KW-0418">Kinase</keyword>
<dbReference type="Proteomes" id="UP000191518">
    <property type="component" value="Unassembled WGS sequence"/>
</dbReference>
<dbReference type="GO" id="GO:0005524">
    <property type="term" value="F:ATP binding"/>
    <property type="evidence" value="ECO:0007669"/>
    <property type="project" value="UniProtKB-KW"/>
</dbReference>
<evidence type="ECO:0000256" key="2">
    <source>
        <dbReference type="ARBA" id="ARBA00022679"/>
    </source>
</evidence>
<dbReference type="Gene3D" id="3.30.200.20">
    <property type="entry name" value="Phosphorylase Kinase, domain 1"/>
    <property type="match status" value="1"/>
</dbReference>
<feature type="region of interest" description="Disordered" evidence="6">
    <location>
        <begin position="248"/>
        <end position="326"/>
    </location>
</feature>
<evidence type="ECO:0000259" key="7">
    <source>
        <dbReference type="PROSITE" id="PS50011"/>
    </source>
</evidence>